<feature type="region of interest" description="Disordered" evidence="5">
    <location>
        <begin position="81"/>
        <end position="106"/>
    </location>
</feature>
<dbReference type="SUPFAM" id="SSF56112">
    <property type="entry name" value="Protein kinase-like (PK-like)"/>
    <property type="match status" value="1"/>
</dbReference>
<keyword evidence="4" id="KW-0547">Nucleotide-binding</keyword>
<evidence type="ECO:0000256" key="5">
    <source>
        <dbReference type="SAM" id="MobiDB-lite"/>
    </source>
</evidence>
<dbReference type="EMBL" id="JBIMZQ010000021">
    <property type="protein sequence ID" value="KAL3665270.1"/>
    <property type="molecule type" value="Genomic_DNA"/>
</dbReference>
<dbReference type="Proteomes" id="UP001632037">
    <property type="component" value="Unassembled WGS sequence"/>
</dbReference>
<protein>
    <recommendedName>
        <fullName evidence="6">Crinkler effector protein N-terminal domain-containing protein</fullName>
    </recommendedName>
</protein>
<dbReference type="PROSITE" id="PS00107">
    <property type="entry name" value="PROTEIN_KINASE_ATP"/>
    <property type="match status" value="1"/>
</dbReference>
<evidence type="ECO:0000256" key="4">
    <source>
        <dbReference type="PROSITE-ProRule" id="PRU10141"/>
    </source>
</evidence>
<evidence type="ECO:0000313" key="7">
    <source>
        <dbReference type="EMBL" id="KAL3665270.1"/>
    </source>
</evidence>
<keyword evidence="3" id="KW-0964">Secreted</keyword>
<dbReference type="AlphaFoldDB" id="A0ABD3FHC8"/>
<reference evidence="7 8" key="1">
    <citation type="submission" date="2024-09" db="EMBL/GenBank/DDBJ databases">
        <title>Genome sequencing and assembly of Phytophthora oleae, isolate VK10A, causative agent of rot of olive drupes.</title>
        <authorList>
            <person name="Conti Taguali S."/>
            <person name="Riolo M."/>
            <person name="La Spada F."/>
            <person name="Cacciola S.O."/>
            <person name="Dionisio G."/>
        </authorList>
    </citation>
    <scope>NUCLEOTIDE SEQUENCE [LARGE SCALE GENOMIC DNA]</scope>
    <source>
        <strain evidence="7 8">VK10A</strain>
    </source>
</reference>
<evidence type="ECO:0000256" key="1">
    <source>
        <dbReference type="ARBA" id="ARBA00004340"/>
    </source>
</evidence>
<accession>A0ABD3FHC8</accession>
<evidence type="ECO:0000259" key="6">
    <source>
        <dbReference type="Pfam" id="PF20147"/>
    </source>
</evidence>
<gene>
    <name evidence="7" type="ORF">V7S43_009898</name>
</gene>
<evidence type="ECO:0000256" key="2">
    <source>
        <dbReference type="ARBA" id="ARBA00004613"/>
    </source>
</evidence>
<dbReference type="InterPro" id="IPR045379">
    <property type="entry name" value="Crinkler_N"/>
</dbReference>
<organism evidence="7 8">
    <name type="scientific">Phytophthora oleae</name>
    <dbReference type="NCBI Taxonomy" id="2107226"/>
    <lineage>
        <taxon>Eukaryota</taxon>
        <taxon>Sar</taxon>
        <taxon>Stramenopiles</taxon>
        <taxon>Oomycota</taxon>
        <taxon>Peronosporomycetes</taxon>
        <taxon>Peronosporales</taxon>
        <taxon>Peronosporaceae</taxon>
        <taxon>Phytophthora</taxon>
    </lineage>
</organism>
<dbReference type="InterPro" id="IPR011009">
    <property type="entry name" value="Kinase-like_dom_sf"/>
</dbReference>
<dbReference type="GO" id="GO:0043657">
    <property type="term" value="C:host cell"/>
    <property type="evidence" value="ECO:0007669"/>
    <property type="project" value="UniProtKB-SubCell"/>
</dbReference>
<keyword evidence="8" id="KW-1185">Reference proteome</keyword>
<dbReference type="Pfam" id="PF20147">
    <property type="entry name" value="Crinkler"/>
    <property type="match status" value="1"/>
</dbReference>
<dbReference type="GO" id="GO:0005524">
    <property type="term" value="F:ATP binding"/>
    <property type="evidence" value="ECO:0007669"/>
    <property type="project" value="UniProtKB-UniRule"/>
</dbReference>
<feature type="binding site" evidence="4">
    <location>
        <position position="209"/>
    </location>
    <ligand>
        <name>ATP</name>
        <dbReference type="ChEBI" id="CHEBI:30616"/>
    </ligand>
</feature>
<dbReference type="InterPro" id="IPR017441">
    <property type="entry name" value="Protein_kinase_ATP_BS"/>
</dbReference>
<dbReference type="GO" id="GO:0005576">
    <property type="term" value="C:extracellular region"/>
    <property type="evidence" value="ECO:0007669"/>
    <property type="project" value="UniProtKB-SubCell"/>
</dbReference>
<proteinExistence type="predicted"/>
<feature type="domain" description="Crinkler effector protein N-terminal" evidence="6">
    <location>
        <begin position="7"/>
        <end position="60"/>
    </location>
</feature>
<evidence type="ECO:0000256" key="3">
    <source>
        <dbReference type="ARBA" id="ARBA00022525"/>
    </source>
</evidence>
<comment type="caution">
    <text evidence="7">The sequence shown here is derived from an EMBL/GenBank/DDBJ whole genome shotgun (WGS) entry which is preliminary data.</text>
</comment>
<sequence>MLELLCEAGSAFSVRINENKSVASLKDAIKNKNSDIACPARDLQLFLMKKGDNWLPDDDIVGAEQVEPLWAKRFTRRGRDPRACGGSGAGPTVAKEDRRNGGSGAGRYLRKISPSTTACAVLFDRRSFWLINSYKSVVVKVEKSTWVRKGSKESFQTFITQKISPWVARLTNACSLLSVDVNGDAFLGRGAFGCVFKVTRRGEKVLALKIVEQDSVGRLYREKQALTNAQDTGLTISPVEEVFEIDMGAYIGAALLLFPVGAPLPHPTTLEEVQRLFELL</sequence>
<name>A0ABD3FHC8_9STRA</name>
<evidence type="ECO:0000313" key="8">
    <source>
        <dbReference type="Proteomes" id="UP001632037"/>
    </source>
</evidence>
<keyword evidence="4" id="KW-0067">ATP-binding</keyword>
<comment type="subcellular location">
    <subcellularLocation>
        <location evidence="1">Host cell</location>
    </subcellularLocation>
    <subcellularLocation>
        <location evidence="2">Secreted</location>
    </subcellularLocation>
</comment>